<dbReference type="AlphaFoldDB" id="A0A1I8HMA7"/>
<feature type="compositionally biased region" description="Polar residues" evidence="1">
    <location>
        <begin position="73"/>
        <end position="85"/>
    </location>
</feature>
<reference evidence="3 4" key="1">
    <citation type="submission" date="2016-11" db="UniProtKB">
        <authorList>
            <consortium name="WormBaseParasite"/>
        </authorList>
    </citation>
    <scope>IDENTIFICATION</scope>
</reference>
<dbReference type="WBParaSite" id="maker-uti_cns_0006829-snap-gene-0.7-mRNA-1">
    <property type="protein sequence ID" value="maker-uti_cns_0006829-snap-gene-0.7-mRNA-1"/>
    <property type="gene ID" value="maker-uti_cns_0006829-snap-gene-0.7"/>
</dbReference>
<feature type="region of interest" description="Disordered" evidence="1">
    <location>
        <begin position="31"/>
        <end position="85"/>
    </location>
</feature>
<proteinExistence type="predicted"/>
<protein>
    <submittedName>
        <fullName evidence="3 4">Si:dkeyp-72h1.1</fullName>
    </submittedName>
</protein>
<evidence type="ECO:0000256" key="1">
    <source>
        <dbReference type="SAM" id="MobiDB-lite"/>
    </source>
</evidence>
<organism evidence="2 3">
    <name type="scientific">Macrostomum lignano</name>
    <dbReference type="NCBI Taxonomy" id="282301"/>
    <lineage>
        <taxon>Eukaryota</taxon>
        <taxon>Metazoa</taxon>
        <taxon>Spiralia</taxon>
        <taxon>Lophotrochozoa</taxon>
        <taxon>Platyhelminthes</taxon>
        <taxon>Rhabditophora</taxon>
        <taxon>Macrostomorpha</taxon>
        <taxon>Macrostomida</taxon>
        <taxon>Macrostomidae</taxon>
        <taxon>Macrostomum</taxon>
    </lineage>
</organism>
<accession>A0A1I8HMA7</accession>
<evidence type="ECO:0000313" key="2">
    <source>
        <dbReference type="Proteomes" id="UP000095280"/>
    </source>
</evidence>
<dbReference type="WBParaSite" id="maker-uti_cns_0047188-snap-gene-0.11-mRNA-1">
    <property type="protein sequence ID" value="maker-uti_cns_0047188-snap-gene-0.11-mRNA-1"/>
    <property type="gene ID" value="maker-uti_cns_0047188-snap-gene-0.11"/>
</dbReference>
<sequence length="85" mass="9061">GRADSILNKLTLSSSSLVDFHFRGQTEPGVEQCVEKPKETCAASETTTEEETGDKTANGVATISTQHDPETEAMSQQEESNSAVS</sequence>
<dbReference type="WBParaSite" id="maker-uti_cns_0047824-snap-gene-0.9-mRNA-1">
    <property type="protein sequence ID" value="maker-uti_cns_0047824-snap-gene-0.9-mRNA-1"/>
    <property type="gene ID" value="maker-uti_cns_0047824-snap-gene-0.9"/>
</dbReference>
<evidence type="ECO:0000313" key="3">
    <source>
        <dbReference type="WBParaSite" id="maker-uti_cns_0006829-snap-gene-0.7-mRNA-1"/>
    </source>
</evidence>
<dbReference type="Proteomes" id="UP000095280">
    <property type="component" value="Unplaced"/>
</dbReference>
<evidence type="ECO:0000313" key="4">
    <source>
        <dbReference type="WBParaSite" id="maker-uti_cns_0047188-snap-gene-0.11-mRNA-1"/>
    </source>
</evidence>
<name>A0A1I8HMA7_9PLAT</name>
<keyword evidence="2" id="KW-1185">Reference proteome</keyword>